<keyword evidence="1" id="KW-0175">Coiled coil</keyword>
<dbReference type="EMBL" id="BGZK01000079">
    <property type="protein sequence ID" value="GBP16468.1"/>
    <property type="molecule type" value="Genomic_DNA"/>
</dbReference>
<feature type="coiled-coil region" evidence="1">
    <location>
        <begin position="100"/>
        <end position="127"/>
    </location>
</feature>
<accession>A0A4C1TR79</accession>
<evidence type="ECO:0000313" key="2">
    <source>
        <dbReference type="EMBL" id="GBP16468.1"/>
    </source>
</evidence>
<gene>
    <name evidence="2" type="ORF">EVAR_10042_1</name>
</gene>
<proteinExistence type="predicted"/>
<keyword evidence="3" id="KW-1185">Reference proteome</keyword>
<evidence type="ECO:0000313" key="3">
    <source>
        <dbReference type="Proteomes" id="UP000299102"/>
    </source>
</evidence>
<protein>
    <submittedName>
        <fullName evidence="2">Uncharacterized protein</fullName>
    </submittedName>
</protein>
<dbReference type="Proteomes" id="UP000299102">
    <property type="component" value="Unassembled WGS sequence"/>
</dbReference>
<reference evidence="2 3" key="1">
    <citation type="journal article" date="2019" name="Commun. Biol.">
        <title>The bagworm genome reveals a unique fibroin gene that provides high tensile strength.</title>
        <authorList>
            <person name="Kono N."/>
            <person name="Nakamura H."/>
            <person name="Ohtoshi R."/>
            <person name="Tomita M."/>
            <person name="Numata K."/>
            <person name="Arakawa K."/>
        </authorList>
    </citation>
    <scope>NUCLEOTIDE SEQUENCE [LARGE SCALE GENOMIC DNA]</scope>
</reference>
<evidence type="ECO:0000256" key="1">
    <source>
        <dbReference type="SAM" id="Coils"/>
    </source>
</evidence>
<name>A0A4C1TR79_EUMVA</name>
<comment type="caution">
    <text evidence="2">The sequence shown here is derived from an EMBL/GenBank/DDBJ whole genome shotgun (WGS) entry which is preliminary data.</text>
</comment>
<organism evidence="2 3">
    <name type="scientific">Eumeta variegata</name>
    <name type="common">Bagworm moth</name>
    <name type="synonym">Eumeta japonica</name>
    <dbReference type="NCBI Taxonomy" id="151549"/>
    <lineage>
        <taxon>Eukaryota</taxon>
        <taxon>Metazoa</taxon>
        <taxon>Ecdysozoa</taxon>
        <taxon>Arthropoda</taxon>
        <taxon>Hexapoda</taxon>
        <taxon>Insecta</taxon>
        <taxon>Pterygota</taxon>
        <taxon>Neoptera</taxon>
        <taxon>Endopterygota</taxon>
        <taxon>Lepidoptera</taxon>
        <taxon>Glossata</taxon>
        <taxon>Ditrysia</taxon>
        <taxon>Tineoidea</taxon>
        <taxon>Psychidae</taxon>
        <taxon>Oiketicinae</taxon>
        <taxon>Eumeta</taxon>
    </lineage>
</organism>
<dbReference type="AlphaFoldDB" id="A0A4C1TR79"/>
<sequence>MEYLYYINREGKTQCDIDDKKLDCIYFGLNEEGLKKLNSSKTSKECKWNKFLYPLTRTSEPVTSLTADRSGDYKKSIGRVDAGSTPAPEKITIDGAIALTEKLLNRLQIIENKATKLKRKANTIRKE</sequence>